<reference evidence="4" key="1">
    <citation type="journal article" date="2019" name="Int. J. Syst. Evol. Microbiol.">
        <title>The Global Catalogue of Microorganisms (GCM) 10K type strain sequencing project: providing services to taxonomists for standard genome sequencing and annotation.</title>
        <authorList>
            <consortium name="The Broad Institute Genomics Platform"/>
            <consortium name="The Broad Institute Genome Sequencing Center for Infectious Disease"/>
            <person name="Wu L."/>
            <person name="Ma J."/>
        </authorList>
    </citation>
    <scope>NUCLEOTIDE SEQUENCE [LARGE SCALE GENOMIC DNA]</scope>
    <source>
        <strain evidence="4">JCM 14162</strain>
    </source>
</reference>
<comment type="caution">
    <text evidence="3">The sequence shown here is derived from an EMBL/GenBank/DDBJ whole genome shotgun (WGS) entry which is preliminary data.</text>
</comment>
<feature type="compositionally biased region" description="Basic and acidic residues" evidence="1">
    <location>
        <begin position="217"/>
        <end position="229"/>
    </location>
</feature>
<gene>
    <name evidence="3" type="ORF">GCM10009096_06610</name>
</gene>
<feature type="domain" description="Beta-lactamase-related" evidence="2">
    <location>
        <begin position="42"/>
        <end position="336"/>
    </location>
</feature>
<feature type="region of interest" description="Disordered" evidence="1">
    <location>
        <begin position="217"/>
        <end position="238"/>
    </location>
</feature>
<proteinExistence type="predicted"/>
<dbReference type="Gene3D" id="3.40.710.10">
    <property type="entry name" value="DD-peptidase/beta-lactamase superfamily"/>
    <property type="match status" value="1"/>
</dbReference>
<protein>
    <recommendedName>
        <fullName evidence="2">Beta-lactamase-related domain-containing protein</fullName>
    </recommendedName>
</protein>
<name>A0ABP3K2B4_9SPHN</name>
<evidence type="ECO:0000256" key="1">
    <source>
        <dbReference type="SAM" id="MobiDB-lite"/>
    </source>
</evidence>
<dbReference type="Proteomes" id="UP001500713">
    <property type="component" value="Unassembled WGS sequence"/>
</dbReference>
<keyword evidence="4" id="KW-1185">Reference proteome</keyword>
<dbReference type="Pfam" id="PF00144">
    <property type="entry name" value="Beta-lactamase"/>
    <property type="match status" value="1"/>
</dbReference>
<dbReference type="InterPro" id="IPR001466">
    <property type="entry name" value="Beta-lactam-related"/>
</dbReference>
<dbReference type="PANTHER" id="PTHR46825:SF7">
    <property type="entry name" value="D-ALANYL-D-ALANINE CARBOXYPEPTIDASE"/>
    <property type="match status" value="1"/>
</dbReference>
<dbReference type="PANTHER" id="PTHR46825">
    <property type="entry name" value="D-ALANYL-D-ALANINE-CARBOXYPEPTIDASE/ENDOPEPTIDASE AMPH"/>
    <property type="match status" value="1"/>
</dbReference>
<evidence type="ECO:0000313" key="3">
    <source>
        <dbReference type="EMBL" id="GAA0468395.1"/>
    </source>
</evidence>
<dbReference type="EMBL" id="BAAAEM010000002">
    <property type="protein sequence ID" value="GAA0468395.1"/>
    <property type="molecule type" value="Genomic_DNA"/>
</dbReference>
<dbReference type="InterPro" id="IPR012338">
    <property type="entry name" value="Beta-lactam/transpept-like"/>
</dbReference>
<evidence type="ECO:0000313" key="4">
    <source>
        <dbReference type="Proteomes" id="UP001500713"/>
    </source>
</evidence>
<dbReference type="SUPFAM" id="SSF56601">
    <property type="entry name" value="beta-lactamase/transpeptidase-like"/>
    <property type="match status" value="1"/>
</dbReference>
<sequence>MPYAGPAPISVAIADVNPPAANRPSKDPKTLSASFTDKYEKSKATSLTVALADQDGPIWEETRGLENAEKLHYWASVGKSFTAVIIMQLVENKRLSLDDKLSNWVKNVPNGDLITVRMLLDHTSGLYSANEDQGTNTKLQRPLSLQDNIDILNKHGPLFCPGQYWRYSNTGYLFLGEIAEQIYGQSLREIIKVQIFDKIGLKNSHVLQVADEVSDIAKPRPSDDQKSDIRAPGPAGPIAATSSDMLRFWRAFLNGELVKPATRDQMLAQLYPMFDKNSYYGLGIMAMRVPGPDGKPVIRIGHAGGMPGIKAFVMIDPVSRQYVSVALTGDGPASAVAYNMLRKWQEAPAP</sequence>
<accession>A0ABP3K2B4</accession>
<dbReference type="InterPro" id="IPR050491">
    <property type="entry name" value="AmpC-like"/>
</dbReference>
<organism evidence="3 4">
    <name type="scientific">Parasphingorhabdus litoris</name>
    <dbReference type="NCBI Taxonomy" id="394733"/>
    <lineage>
        <taxon>Bacteria</taxon>
        <taxon>Pseudomonadati</taxon>
        <taxon>Pseudomonadota</taxon>
        <taxon>Alphaproteobacteria</taxon>
        <taxon>Sphingomonadales</taxon>
        <taxon>Sphingomonadaceae</taxon>
        <taxon>Parasphingorhabdus</taxon>
    </lineage>
</organism>
<evidence type="ECO:0000259" key="2">
    <source>
        <dbReference type="Pfam" id="PF00144"/>
    </source>
</evidence>